<keyword evidence="3" id="KW-0176">Collagen</keyword>
<evidence type="ECO:0000313" key="4">
    <source>
        <dbReference type="Proteomes" id="UP000317904"/>
    </source>
</evidence>
<reference evidence="3 4" key="1">
    <citation type="submission" date="2019-06" db="EMBL/GenBank/DDBJ databases">
        <title>A comparative genomics study of ostrich specific Mycoplasmas.</title>
        <authorList>
            <person name="Botes A."/>
            <person name="Nel T."/>
        </authorList>
    </citation>
    <scope>NUCLEOTIDE SEQUENCE [LARGE SCALE GENOMIC DNA]</scope>
    <source>
        <strain evidence="3 4">Ms01</strain>
    </source>
</reference>
<evidence type="ECO:0000256" key="2">
    <source>
        <dbReference type="SAM" id="SignalP"/>
    </source>
</evidence>
<dbReference type="Proteomes" id="UP000317904">
    <property type="component" value="Unassembled WGS sequence"/>
</dbReference>
<proteinExistence type="predicted"/>
<evidence type="ECO:0000313" key="3">
    <source>
        <dbReference type="EMBL" id="TPI02793.1"/>
    </source>
</evidence>
<dbReference type="RefSeq" id="WP_140700880.1">
    <property type="nucleotide sequence ID" value="NZ_VFSY01000008.1"/>
</dbReference>
<feature type="compositionally biased region" description="Basic and acidic residues" evidence="1">
    <location>
        <begin position="64"/>
        <end position="76"/>
    </location>
</feature>
<dbReference type="InterPro" id="IPR008160">
    <property type="entry name" value="Collagen"/>
</dbReference>
<dbReference type="Pfam" id="PF01391">
    <property type="entry name" value="Collagen"/>
    <property type="match status" value="1"/>
</dbReference>
<feature type="signal peptide" evidence="2">
    <location>
        <begin position="1"/>
        <end position="19"/>
    </location>
</feature>
<dbReference type="AlphaFoldDB" id="A0A502M9M7"/>
<feature type="chain" id="PRO_5021188884" evidence="2">
    <location>
        <begin position="20"/>
        <end position="282"/>
    </location>
</feature>
<feature type="region of interest" description="Disordered" evidence="1">
    <location>
        <begin position="28"/>
        <end position="93"/>
    </location>
</feature>
<comment type="caution">
    <text evidence="3">The sequence shown here is derived from an EMBL/GenBank/DDBJ whole genome shotgun (WGS) entry which is preliminary data.</text>
</comment>
<name>A0A502M9M7_9MOLU</name>
<sequence length="282" mass="29365">MKKSLKIMLGLVSVSPLVAAPLFALSCEQGPKGEKGDRGPAGPQGQPGAKGEKGDTGAQGPKGETGDRGPAGERGPEGPAGKPGKDGAGANGPAVSLERTVLIDKAIDTDLRQKIADGNTNAAIDFSSPIKKGDVVTLKFEISNYWTSKTVKPANRRSQFVIKYVGQLDTDSLFGEDGNPKEAGIQGTLFTNVLENGDASGPDNLFSARIKYTLKANSIQFTEIKGAFATDSFSKLGTYNTKMNTGNFEGKLTITKISVVDTTPKAAEPAPAAEETVAHPSV</sequence>
<dbReference type="PROSITE" id="PS51257">
    <property type="entry name" value="PROKAR_LIPOPROTEIN"/>
    <property type="match status" value="1"/>
</dbReference>
<keyword evidence="2" id="KW-0732">Signal</keyword>
<dbReference type="EMBL" id="VFSY01000008">
    <property type="protein sequence ID" value="TPI02793.1"/>
    <property type="molecule type" value="Genomic_DNA"/>
</dbReference>
<feature type="compositionally biased region" description="Low complexity" evidence="1">
    <location>
        <begin position="40"/>
        <end position="49"/>
    </location>
</feature>
<gene>
    <name evidence="3" type="ORF">FJM01_00330</name>
</gene>
<evidence type="ECO:0000256" key="1">
    <source>
        <dbReference type="SAM" id="MobiDB-lite"/>
    </source>
</evidence>
<accession>A0A502M9M7</accession>
<protein>
    <submittedName>
        <fullName evidence="3">Collagen-like protein</fullName>
    </submittedName>
</protein>
<dbReference type="PANTHER" id="PTHR24637">
    <property type="entry name" value="COLLAGEN"/>
    <property type="match status" value="1"/>
</dbReference>
<organism evidence="3 4">
    <name type="scientific">Mycoplasma struthionis</name>
    <dbReference type="NCBI Taxonomy" id="538220"/>
    <lineage>
        <taxon>Bacteria</taxon>
        <taxon>Bacillati</taxon>
        <taxon>Mycoplasmatota</taxon>
        <taxon>Mollicutes</taxon>
        <taxon>Mycoplasmataceae</taxon>
        <taxon>Mycoplasma</taxon>
    </lineage>
</organism>